<name>A0A5D8QDG9_9THEO</name>
<organism evidence="2 3">
    <name type="scientific">Calorimonas adulescens</name>
    <dbReference type="NCBI Taxonomy" id="2606906"/>
    <lineage>
        <taxon>Bacteria</taxon>
        <taxon>Bacillati</taxon>
        <taxon>Bacillota</taxon>
        <taxon>Clostridia</taxon>
        <taxon>Thermoanaerobacterales</taxon>
        <taxon>Thermoanaerobacteraceae</taxon>
        <taxon>Calorimonas</taxon>
    </lineage>
</organism>
<dbReference type="AlphaFoldDB" id="A0A5D8QDG9"/>
<dbReference type="RefSeq" id="WP_149545541.1">
    <property type="nucleotide sequence ID" value="NZ_VTPS01000012.1"/>
</dbReference>
<feature type="domain" description="Amidohydrolase-related" evidence="1">
    <location>
        <begin position="8"/>
        <end position="299"/>
    </location>
</feature>
<evidence type="ECO:0000313" key="2">
    <source>
        <dbReference type="EMBL" id="TZE81563.1"/>
    </source>
</evidence>
<dbReference type="PANTHER" id="PTHR43135:SF3">
    <property type="entry name" value="ALPHA-D-RIBOSE 1-METHYLPHOSPHONATE 5-TRIPHOSPHATE DIPHOSPHATASE"/>
    <property type="match status" value="1"/>
</dbReference>
<evidence type="ECO:0000313" key="3">
    <source>
        <dbReference type="Proteomes" id="UP000322976"/>
    </source>
</evidence>
<dbReference type="GO" id="GO:0016787">
    <property type="term" value="F:hydrolase activity"/>
    <property type="evidence" value="ECO:0007669"/>
    <property type="project" value="UniProtKB-KW"/>
</dbReference>
<evidence type="ECO:0000259" key="1">
    <source>
        <dbReference type="Pfam" id="PF01979"/>
    </source>
</evidence>
<protein>
    <submittedName>
        <fullName evidence="2">Amidohydrolase family protein</fullName>
    </submittedName>
</protein>
<dbReference type="InterPro" id="IPR051781">
    <property type="entry name" value="Metallo-dep_Hydrolase"/>
</dbReference>
<gene>
    <name evidence="2" type="ORF">FWJ32_08570</name>
</gene>
<dbReference type="Proteomes" id="UP000322976">
    <property type="component" value="Unassembled WGS sequence"/>
</dbReference>
<keyword evidence="3" id="KW-1185">Reference proteome</keyword>
<accession>A0A5D8QDG9</accession>
<dbReference type="EMBL" id="VTPS01000012">
    <property type="protein sequence ID" value="TZE81563.1"/>
    <property type="molecule type" value="Genomic_DNA"/>
</dbReference>
<dbReference type="SUPFAM" id="SSF51556">
    <property type="entry name" value="Metallo-dependent hydrolases"/>
    <property type="match status" value="1"/>
</dbReference>
<sequence length="300" mass="33956">MSDKRVYVDAHIHISLNGENSRKLRAEFKEKKYDSLKDILCQYRDNNILILRDGGDNLGMSLAARDIAQTLGIIYKTPGWAIYKKGGYGSFLGRPVEDISEFKESFKELLKVRPDHLKIILTGLVDFESYGQVGGIFFTFDELYYMIQSAKEKNLPVMVHANSSEAVRMAVLAGADTIEHGYFITEDELYLMRERNTVWVPTLSPLGNIKSCDQRYSGQISNIQRIYEGHLWKIKKALTIGVRIAVGSDAGSYRVHHVTGFFDEVMHLQKCGISKDKIYEMSFENGIKALGIKVNQGTIP</sequence>
<proteinExistence type="predicted"/>
<dbReference type="Pfam" id="PF01979">
    <property type="entry name" value="Amidohydro_1"/>
    <property type="match status" value="1"/>
</dbReference>
<comment type="caution">
    <text evidence="2">The sequence shown here is derived from an EMBL/GenBank/DDBJ whole genome shotgun (WGS) entry which is preliminary data.</text>
</comment>
<reference evidence="2 3" key="1">
    <citation type="submission" date="2019-08" db="EMBL/GenBank/DDBJ databases">
        <title>Calorimonas adulescens gen. nov., sp. nov., an anaerobic thermophilic bacterium from Sakhalin hot spring.</title>
        <authorList>
            <person name="Khomyakova M.A."/>
            <person name="Merkel A.Y."/>
            <person name="Novikov A."/>
            <person name="Bonch-Osmolovskaya E.A."/>
            <person name="Slobodkin A.I."/>
        </authorList>
    </citation>
    <scope>NUCLEOTIDE SEQUENCE [LARGE SCALE GENOMIC DNA]</scope>
    <source>
        <strain evidence="2 3">A05MB</strain>
    </source>
</reference>
<dbReference type="InterPro" id="IPR006680">
    <property type="entry name" value="Amidohydro-rel"/>
</dbReference>
<dbReference type="InterPro" id="IPR032466">
    <property type="entry name" value="Metal_Hydrolase"/>
</dbReference>
<dbReference type="PANTHER" id="PTHR43135">
    <property type="entry name" value="ALPHA-D-RIBOSE 1-METHYLPHOSPHONATE 5-TRIPHOSPHATE DIPHOSPHATASE"/>
    <property type="match status" value="1"/>
</dbReference>
<keyword evidence="2" id="KW-0378">Hydrolase</keyword>
<dbReference type="Gene3D" id="3.20.20.140">
    <property type="entry name" value="Metal-dependent hydrolases"/>
    <property type="match status" value="1"/>
</dbReference>